<gene>
    <name evidence="3" type="ORF">J3A84_09165</name>
</gene>
<dbReference type="InterPro" id="IPR000683">
    <property type="entry name" value="Gfo/Idh/MocA-like_OxRdtase_N"/>
</dbReference>
<accession>A0A939HBC1</accession>
<feature type="domain" description="GFO/IDH/MocA-like oxidoreductase" evidence="2">
    <location>
        <begin position="137"/>
        <end position="258"/>
    </location>
</feature>
<dbReference type="InterPro" id="IPR036291">
    <property type="entry name" value="NAD(P)-bd_dom_sf"/>
</dbReference>
<evidence type="ECO:0000259" key="1">
    <source>
        <dbReference type="Pfam" id="PF01408"/>
    </source>
</evidence>
<dbReference type="RefSeq" id="WP_207599714.1">
    <property type="nucleotide sequence ID" value="NZ_JAFNJU010000006.1"/>
</dbReference>
<organism evidence="3 4">
    <name type="scientific">Proteiniclasticum aestuarii</name>
    <dbReference type="NCBI Taxonomy" id="2817862"/>
    <lineage>
        <taxon>Bacteria</taxon>
        <taxon>Bacillati</taxon>
        <taxon>Bacillota</taxon>
        <taxon>Clostridia</taxon>
        <taxon>Eubacteriales</taxon>
        <taxon>Clostridiaceae</taxon>
        <taxon>Proteiniclasticum</taxon>
    </lineage>
</organism>
<proteinExistence type="predicted"/>
<dbReference type="AlphaFoldDB" id="A0A939HBC1"/>
<dbReference type="PANTHER" id="PTHR43249">
    <property type="entry name" value="UDP-N-ACETYL-2-AMINO-2-DEOXY-D-GLUCURONATE OXIDASE"/>
    <property type="match status" value="1"/>
</dbReference>
<evidence type="ECO:0000313" key="4">
    <source>
        <dbReference type="Proteomes" id="UP000664218"/>
    </source>
</evidence>
<dbReference type="InterPro" id="IPR055170">
    <property type="entry name" value="GFO_IDH_MocA-like_dom"/>
</dbReference>
<reference evidence="3" key="1">
    <citation type="submission" date="2021-03" db="EMBL/GenBank/DDBJ databases">
        <title>Proteiniclasticum marinus sp. nov., isolated from tidal flat sediment.</title>
        <authorList>
            <person name="Namirimu T."/>
            <person name="Yang J.-A."/>
            <person name="Yang S.-H."/>
            <person name="Kim Y.-J."/>
            <person name="Kwon K.K."/>
        </authorList>
    </citation>
    <scope>NUCLEOTIDE SEQUENCE</scope>
    <source>
        <strain evidence="3">SCR006</strain>
    </source>
</reference>
<dbReference type="Gene3D" id="3.30.360.10">
    <property type="entry name" value="Dihydrodipicolinate Reductase, domain 2"/>
    <property type="match status" value="1"/>
</dbReference>
<dbReference type="InterPro" id="IPR052515">
    <property type="entry name" value="Gfo/Idh/MocA_Oxidoreductase"/>
</dbReference>
<protein>
    <submittedName>
        <fullName evidence="3">Gfo/Idh/MocA family oxidoreductase</fullName>
    </submittedName>
</protein>
<dbReference type="PANTHER" id="PTHR43249:SF1">
    <property type="entry name" value="D-GLUCOSIDE 3-DEHYDROGENASE"/>
    <property type="match status" value="1"/>
</dbReference>
<feature type="domain" description="Gfo/Idh/MocA-like oxidoreductase N-terminal" evidence="1">
    <location>
        <begin position="2"/>
        <end position="117"/>
    </location>
</feature>
<dbReference type="Proteomes" id="UP000664218">
    <property type="component" value="Unassembled WGS sequence"/>
</dbReference>
<evidence type="ECO:0000259" key="2">
    <source>
        <dbReference type="Pfam" id="PF22725"/>
    </source>
</evidence>
<dbReference type="SUPFAM" id="SSF55347">
    <property type="entry name" value="Glyceraldehyde-3-phosphate dehydrogenase-like, C-terminal domain"/>
    <property type="match status" value="1"/>
</dbReference>
<dbReference type="Pfam" id="PF22725">
    <property type="entry name" value="GFO_IDH_MocA_C3"/>
    <property type="match status" value="1"/>
</dbReference>
<name>A0A939HBC1_9CLOT</name>
<dbReference type="EMBL" id="JAFNJU010000006">
    <property type="protein sequence ID" value="MBO1265195.1"/>
    <property type="molecule type" value="Genomic_DNA"/>
</dbReference>
<dbReference type="Gene3D" id="3.40.50.720">
    <property type="entry name" value="NAD(P)-binding Rossmann-like Domain"/>
    <property type="match status" value="1"/>
</dbReference>
<dbReference type="GO" id="GO:0000166">
    <property type="term" value="F:nucleotide binding"/>
    <property type="evidence" value="ECO:0007669"/>
    <property type="project" value="InterPro"/>
</dbReference>
<dbReference type="Pfam" id="PF01408">
    <property type="entry name" value="GFO_IDH_MocA"/>
    <property type="match status" value="1"/>
</dbReference>
<sequence>MIKVGIVGIGSIAEDYIDMFSKGLINGAELSALASRNQERLSEISGKYALKDTRLFTTLDEMIAGDTVDAVLITTPHALHPSMAMKAMEKDKHMMIEKPLGIRIGEVEEMVAAAAGKPHLTAGVMFNNRSSDIYNFVKRRMEGSSMGELRRVVWQVTNQYRTYDYYERSTWRGSYETEGGGVLINQAIHQLDTLLWMTDLPQSVTAFTKEGFHRPLTAENDVMIQMFYPNGASGQFMTSTHESPGTNRFELSFSKGQIVIEDDSAVKITTLTLDEEDFARTMKGAFPEVPHAVERVNFPKLPNKELQRRLLNNFIQTILGKEEIICPLKEGMKSVRMLNATYLSAWQEKKIPLDFDAKVYDQAYEKKIQKK</sequence>
<keyword evidence="4" id="KW-1185">Reference proteome</keyword>
<evidence type="ECO:0000313" key="3">
    <source>
        <dbReference type="EMBL" id="MBO1265195.1"/>
    </source>
</evidence>
<dbReference type="SUPFAM" id="SSF51735">
    <property type="entry name" value="NAD(P)-binding Rossmann-fold domains"/>
    <property type="match status" value="1"/>
</dbReference>
<comment type="caution">
    <text evidence="3">The sequence shown here is derived from an EMBL/GenBank/DDBJ whole genome shotgun (WGS) entry which is preliminary data.</text>
</comment>